<evidence type="ECO:0000313" key="2">
    <source>
        <dbReference type="Proteomes" id="UP000789901"/>
    </source>
</evidence>
<accession>A0ABN7VLQ3</accession>
<dbReference type="EMBL" id="CAJVQB010017440">
    <property type="protein sequence ID" value="CAG8784253.1"/>
    <property type="molecule type" value="Genomic_DNA"/>
</dbReference>
<gene>
    <name evidence="1" type="ORF">GMARGA_LOCUS20171</name>
</gene>
<organism evidence="1 2">
    <name type="scientific">Gigaspora margarita</name>
    <dbReference type="NCBI Taxonomy" id="4874"/>
    <lineage>
        <taxon>Eukaryota</taxon>
        <taxon>Fungi</taxon>
        <taxon>Fungi incertae sedis</taxon>
        <taxon>Mucoromycota</taxon>
        <taxon>Glomeromycotina</taxon>
        <taxon>Glomeromycetes</taxon>
        <taxon>Diversisporales</taxon>
        <taxon>Gigasporaceae</taxon>
        <taxon>Gigaspora</taxon>
    </lineage>
</organism>
<dbReference type="Gene3D" id="3.60.130.30">
    <property type="match status" value="1"/>
</dbReference>
<feature type="non-terminal residue" evidence="1">
    <location>
        <position position="293"/>
    </location>
</feature>
<protein>
    <submittedName>
        <fullName evidence="1">45842_t:CDS:1</fullName>
    </submittedName>
</protein>
<evidence type="ECO:0000313" key="1">
    <source>
        <dbReference type="EMBL" id="CAG8784253.1"/>
    </source>
</evidence>
<sequence>MLSQNKSIVSLSKASKRNLRKKEFHAIKKGKFENIDISVRDNINSTSNLIINLPDEREDIFYNPLKVNHAYQQCVKAEKGSLEQLIISEALSRNKDEKEIIARELTEKMSEENINIMGYHHIFDPHCFTNILGETMVELYTFQSSIVAKNAKEAVQQYYVHMLNNPSHQSKEFSKKLVEYFGAFIGSNNEPYTTSNTASSHNREYLKYVKDHYNSLCMVCPLGIFKNGQLVFPELKLVVHVKEGQAVAFRSKILVHRNFPVLTGVHHSIVFFIHGTMIKQTRKFGSLFSNSDP</sequence>
<comment type="caution">
    <text evidence="1">The sequence shown here is derived from an EMBL/GenBank/DDBJ whole genome shotgun (WGS) entry which is preliminary data.</text>
</comment>
<keyword evidence="2" id="KW-1185">Reference proteome</keyword>
<reference evidence="1 2" key="1">
    <citation type="submission" date="2021-06" db="EMBL/GenBank/DDBJ databases">
        <authorList>
            <person name="Kallberg Y."/>
            <person name="Tangrot J."/>
            <person name="Rosling A."/>
        </authorList>
    </citation>
    <scope>NUCLEOTIDE SEQUENCE [LARGE SCALE GENOMIC DNA]</scope>
    <source>
        <strain evidence="1 2">120-4 pot B 10/14</strain>
    </source>
</reference>
<name>A0ABN7VLQ3_GIGMA</name>
<dbReference type="Proteomes" id="UP000789901">
    <property type="component" value="Unassembled WGS sequence"/>
</dbReference>
<proteinExistence type="predicted"/>